<evidence type="ECO:0000313" key="1">
    <source>
        <dbReference type="EMBL" id="QHU27726.1"/>
    </source>
</evidence>
<dbReference type="AlphaFoldDB" id="A0A6C0L9T5"/>
<reference evidence="1" key="1">
    <citation type="journal article" date="2020" name="Nature">
        <title>Giant virus diversity and host interactions through global metagenomics.</title>
        <authorList>
            <person name="Schulz F."/>
            <person name="Roux S."/>
            <person name="Paez-Espino D."/>
            <person name="Jungbluth S."/>
            <person name="Walsh D.A."/>
            <person name="Denef V.J."/>
            <person name="McMahon K.D."/>
            <person name="Konstantinidis K.T."/>
            <person name="Eloe-Fadrosh E.A."/>
            <person name="Kyrpides N.C."/>
            <person name="Woyke T."/>
        </authorList>
    </citation>
    <scope>NUCLEOTIDE SEQUENCE</scope>
    <source>
        <strain evidence="1">GVMAG-M-3300027769-26</strain>
    </source>
</reference>
<protein>
    <submittedName>
        <fullName evidence="1">Uncharacterized protein</fullName>
    </submittedName>
</protein>
<dbReference type="EMBL" id="MN740461">
    <property type="protein sequence ID" value="QHU27726.1"/>
    <property type="molecule type" value="Genomic_DNA"/>
</dbReference>
<proteinExistence type="predicted"/>
<name>A0A6C0L9T5_9ZZZZ</name>
<organism evidence="1">
    <name type="scientific">viral metagenome</name>
    <dbReference type="NCBI Taxonomy" id="1070528"/>
    <lineage>
        <taxon>unclassified sequences</taxon>
        <taxon>metagenomes</taxon>
        <taxon>organismal metagenomes</taxon>
    </lineage>
</organism>
<sequence length="58" mass="7063">MYNNYNKEDSCWLCKKCNKYINNCIDIDHHNNIEHPIFEDKYTKSWYINGKKGLSPYD</sequence>
<accession>A0A6C0L9T5</accession>